<reference evidence="2" key="1">
    <citation type="submission" date="2016-11" db="EMBL/GenBank/DDBJ databases">
        <authorList>
            <person name="Varghese N."/>
            <person name="Submissions S."/>
        </authorList>
    </citation>
    <scope>NUCLEOTIDE SEQUENCE [LARGE SCALE GENOMIC DNA]</scope>
    <source>
        <strain evidence="2">DSM 17539</strain>
    </source>
</reference>
<evidence type="ECO:0000313" key="2">
    <source>
        <dbReference type="Proteomes" id="UP000184406"/>
    </source>
</evidence>
<proteinExistence type="predicted"/>
<evidence type="ECO:0000313" key="1">
    <source>
        <dbReference type="EMBL" id="SHE61560.1"/>
    </source>
</evidence>
<sequence>MFCAGVRESFSNINHYVYWVFVGNSELISEEF</sequence>
<keyword evidence="2" id="KW-1185">Reference proteome</keyword>
<protein>
    <submittedName>
        <fullName evidence="1">Uncharacterized protein</fullName>
    </submittedName>
</protein>
<name>A0A1M4UY33_9FLAO</name>
<dbReference type="EMBL" id="FQUX01000001">
    <property type="protein sequence ID" value="SHE61560.1"/>
    <property type="molecule type" value="Genomic_DNA"/>
</dbReference>
<organism evidence="1 2">
    <name type="scientific">Arenibacter palladensis</name>
    <dbReference type="NCBI Taxonomy" id="237373"/>
    <lineage>
        <taxon>Bacteria</taxon>
        <taxon>Pseudomonadati</taxon>
        <taxon>Bacteroidota</taxon>
        <taxon>Flavobacteriia</taxon>
        <taxon>Flavobacteriales</taxon>
        <taxon>Flavobacteriaceae</taxon>
        <taxon>Arenibacter</taxon>
    </lineage>
</organism>
<accession>A0A1M4UY33</accession>
<gene>
    <name evidence="1" type="ORF">SAMN03080594_101777</name>
</gene>
<dbReference type="AlphaFoldDB" id="A0A1M4UY33"/>
<dbReference type="Proteomes" id="UP000184406">
    <property type="component" value="Unassembled WGS sequence"/>
</dbReference>